<evidence type="ECO:0000256" key="8">
    <source>
        <dbReference type="SAM" id="Coils"/>
    </source>
</evidence>
<dbReference type="InterPro" id="IPR051628">
    <property type="entry name" value="LUBAC_E3_Ligases"/>
</dbReference>
<feature type="region of interest" description="Disordered" evidence="9">
    <location>
        <begin position="647"/>
        <end position="667"/>
    </location>
</feature>
<evidence type="ECO:0000256" key="7">
    <source>
        <dbReference type="ARBA" id="ARBA00022833"/>
    </source>
</evidence>
<evidence type="ECO:0000256" key="4">
    <source>
        <dbReference type="ARBA" id="ARBA00022737"/>
    </source>
</evidence>
<organism evidence="11 12">
    <name type="scientific">Pseudocercospora eumusae</name>
    <dbReference type="NCBI Taxonomy" id="321146"/>
    <lineage>
        <taxon>Eukaryota</taxon>
        <taxon>Fungi</taxon>
        <taxon>Dikarya</taxon>
        <taxon>Ascomycota</taxon>
        <taxon>Pezizomycotina</taxon>
        <taxon>Dothideomycetes</taxon>
        <taxon>Dothideomycetidae</taxon>
        <taxon>Mycosphaerellales</taxon>
        <taxon>Mycosphaerellaceae</taxon>
        <taxon>Pseudocercospora</taxon>
    </lineage>
</organism>
<dbReference type="Gene3D" id="1.20.120.1750">
    <property type="match status" value="1"/>
</dbReference>
<dbReference type="Proteomes" id="UP000070133">
    <property type="component" value="Unassembled WGS sequence"/>
</dbReference>
<keyword evidence="5" id="KW-0863">Zinc-finger</keyword>
<dbReference type="PROSITE" id="PS51873">
    <property type="entry name" value="TRIAD"/>
    <property type="match status" value="1"/>
</dbReference>
<keyword evidence="8" id="KW-0175">Coiled coil</keyword>
<feature type="region of interest" description="Disordered" evidence="9">
    <location>
        <begin position="795"/>
        <end position="827"/>
    </location>
</feature>
<reference evidence="11 12" key="1">
    <citation type="submission" date="2015-07" db="EMBL/GenBank/DDBJ databases">
        <title>Comparative genomics of the Sigatoka disease complex on banana suggests a link between parallel evolutionary changes in Pseudocercospora fijiensis and Pseudocercospora eumusae and increased virulence on the banana host.</title>
        <authorList>
            <person name="Chang T.-C."/>
            <person name="Salvucci A."/>
            <person name="Crous P.W."/>
            <person name="Stergiopoulos I."/>
        </authorList>
    </citation>
    <scope>NUCLEOTIDE SEQUENCE [LARGE SCALE GENOMIC DNA]</scope>
    <source>
        <strain evidence="11 12">CBS 114824</strain>
    </source>
</reference>
<dbReference type="SUPFAM" id="SSF57850">
    <property type="entry name" value="RING/U-box"/>
    <property type="match status" value="1"/>
</dbReference>
<comment type="pathway">
    <text evidence="1">Protein modification; protein ubiquitination.</text>
</comment>
<dbReference type="STRING" id="321146.A0A139HLD5"/>
<feature type="coiled-coil region" evidence="8">
    <location>
        <begin position="242"/>
        <end position="278"/>
    </location>
</feature>
<dbReference type="GO" id="GO:0016740">
    <property type="term" value="F:transferase activity"/>
    <property type="evidence" value="ECO:0007669"/>
    <property type="project" value="UniProtKB-KW"/>
</dbReference>
<feature type="compositionally biased region" description="Basic and acidic residues" evidence="9">
    <location>
        <begin position="798"/>
        <end position="811"/>
    </location>
</feature>
<evidence type="ECO:0000256" key="2">
    <source>
        <dbReference type="ARBA" id="ARBA00022679"/>
    </source>
</evidence>
<dbReference type="AlphaFoldDB" id="A0A139HLD5"/>
<feature type="region of interest" description="Disordered" evidence="9">
    <location>
        <begin position="132"/>
        <end position="154"/>
    </location>
</feature>
<dbReference type="EMBL" id="LFZN01000032">
    <property type="protein sequence ID" value="KXT03202.1"/>
    <property type="molecule type" value="Genomic_DNA"/>
</dbReference>
<dbReference type="InterPro" id="IPR047545">
    <property type="entry name" value="BRcat_RBR_RNF216"/>
</dbReference>
<evidence type="ECO:0000313" key="11">
    <source>
        <dbReference type="EMBL" id="KXT03202.1"/>
    </source>
</evidence>
<dbReference type="PANTHER" id="PTHR22770:SF47">
    <property type="entry name" value="E3 UBIQUITIN-PROTEIN LIGASE RNF216"/>
    <property type="match status" value="1"/>
</dbReference>
<dbReference type="OrthoDB" id="10009520at2759"/>
<keyword evidence="3" id="KW-0479">Metal-binding</keyword>
<evidence type="ECO:0000256" key="3">
    <source>
        <dbReference type="ARBA" id="ARBA00022723"/>
    </source>
</evidence>
<evidence type="ECO:0000259" key="10">
    <source>
        <dbReference type="PROSITE" id="PS51873"/>
    </source>
</evidence>
<accession>A0A139HLD5</accession>
<evidence type="ECO:0000256" key="1">
    <source>
        <dbReference type="ARBA" id="ARBA00004906"/>
    </source>
</evidence>
<keyword evidence="7" id="KW-0862">Zinc</keyword>
<dbReference type="Pfam" id="PF26200">
    <property type="entry name" value="Rcat_RNF216"/>
    <property type="match status" value="1"/>
</dbReference>
<evidence type="ECO:0000256" key="5">
    <source>
        <dbReference type="ARBA" id="ARBA00022771"/>
    </source>
</evidence>
<feature type="compositionally biased region" description="Low complexity" evidence="9">
    <location>
        <begin position="710"/>
        <end position="720"/>
    </location>
</feature>
<evidence type="ECO:0000256" key="6">
    <source>
        <dbReference type="ARBA" id="ARBA00022786"/>
    </source>
</evidence>
<feature type="region of interest" description="Disordered" evidence="9">
    <location>
        <begin position="701"/>
        <end position="720"/>
    </location>
</feature>
<dbReference type="InterPro" id="IPR047546">
    <property type="entry name" value="Rcat_RBR_RNF216"/>
</dbReference>
<dbReference type="CDD" id="cd20353">
    <property type="entry name" value="Rcat_RBR_RNF216"/>
    <property type="match status" value="1"/>
</dbReference>
<feature type="compositionally biased region" description="Acidic residues" evidence="9">
    <location>
        <begin position="584"/>
        <end position="603"/>
    </location>
</feature>
<comment type="caution">
    <text evidence="11">The sequence shown here is derived from an EMBL/GenBank/DDBJ whole genome shotgun (WGS) entry which is preliminary data.</text>
</comment>
<sequence length="827" mass="90864">MAASSATRARQPPTVVNLISSDDEDAAPPTRRANGQFVLLDGEHVFIPDDPQPAPEPLRQLQTAMDEEVALAMSDFTADSCLQRILGIFPDVSHEYVLNLYRESEAHNGTRDASSKFESIVEKVISTDYPKQDKGKQVLKRKREDDDAENDAKRWTPDRVAVPSQHKAIQNIIKADFPEFRMADIIQSLKQHKHLLQTYVAVANIKDKNDSTIPFRGRQSVSRADAETIATNSGFPALVEELRAARQRVVILRDERALAEMREQVEEANLQQAIAAGETAECQACFEQLPMNRQIHCNGELAHWTCFDCATRYIKTQIGDSRCEVLCTAGCGSGFAHAQLHLLEDKQLLGKLEQLQQEKDIRDAGLDDLEECPFCDYKAILPPVEEDFEFRCANPECEKVSCRRCKSVSHIPRSCEEHATENKLDSRHKIEEAMTAAMLRSCNKCKKQFIKDYGCNKMSCPSCGNLQCYVCSETIKDYNHFNEGPHGVRQGGQALNGAKKCPLYDNVEERHEREVKEAEAAARAQVLNDNPGVTEEDLQIKISEKVKKADADRIKRAGGALPGGYGAGAAGLFLADPFPLLGLDADDDDEGGDTGDDDDEDNDEDIRIQAMRAQVRARAGAAMARARHLNHLRARMAVLDRARPGLGGRIAGHGDQAHIARPPQPAHAPGLVHRVPAQAPGPGNVLGLNAAPFLLPQFRQPLAPGPAPAHQPAAHRNPQANPIADLGARQILGARNNGLGGPQGLFDAVAEDPVGGRGDADPFAFAHIAGAPQFNQMALPQQDWDAARERRRQALQNMHDRVRALDRDDPYRYNGNGRGFPGAPQAG</sequence>
<evidence type="ECO:0000256" key="9">
    <source>
        <dbReference type="SAM" id="MobiDB-lite"/>
    </source>
</evidence>
<dbReference type="GO" id="GO:0008270">
    <property type="term" value="F:zinc ion binding"/>
    <property type="evidence" value="ECO:0007669"/>
    <property type="project" value="UniProtKB-KW"/>
</dbReference>
<keyword evidence="6" id="KW-0833">Ubl conjugation pathway</keyword>
<keyword evidence="4" id="KW-0677">Repeat</keyword>
<feature type="domain" description="RING-type" evidence="10">
    <location>
        <begin position="278"/>
        <end position="490"/>
    </location>
</feature>
<dbReference type="PANTHER" id="PTHR22770">
    <property type="entry name" value="UBIQUITIN CONJUGATING ENZYME 7 INTERACTING PROTEIN-RELATED"/>
    <property type="match status" value="1"/>
</dbReference>
<evidence type="ECO:0000313" key="12">
    <source>
        <dbReference type="Proteomes" id="UP000070133"/>
    </source>
</evidence>
<proteinExistence type="predicted"/>
<keyword evidence="12" id="KW-1185">Reference proteome</keyword>
<protein>
    <recommendedName>
        <fullName evidence="10">RING-type domain-containing protein</fullName>
    </recommendedName>
</protein>
<feature type="region of interest" description="Disordered" evidence="9">
    <location>
        <begin position="583"/>
        <end position="603"/>
    </location>
</feature>
<dbReference type="CDD" id="cd20339">
    <property type="entry name" value="BRcat_RBR_RNF216"/>
    <property type="match status" value="1"/>
</dbReference>
<dbReference type="InterPro" id="IPR044066">
    <property type="entry name" value="TRIAD_supradom"/>
</dbReference>
<keyword evidence="2" id="KW-0808">Transferase</keyword>
<gene>
    <name evidence="11" type="ORF">AC578_4746</name>
</gene>
<name>A0A139HLD5_9PEZI</name>
<feature type="region of interest" description="Disordered" evidence="9">
    <location>
        <begin position="1"/>
        <end position="30"/>
    </location>
</feature>